<name>A0A6A5G0W6_CAERE</name>
<accession>A0A6A5G0W6</accession>
<dbReference type="EMBL" id="WUAV01000006">
    <property type="protein sequence ID" value="KAF1748443.1"/>
    <property type="molecule type" value="Genomic_DNA"/>
</dbReference>
<dbReference type="AlphaFoldDB" id="A0A6A5G0W6"/>
<dbReference type="CTD" id="78777858"/>
<protein>
    <submittedName>
        <fullName evidence="2">Uncharacterized protein</fullName>
    </submittedName>
</protein>
<keyword evidence="1" id="KW-0175">Coiled coil</keyword>
<feature type="coiled-coil region" evidence="1">
    <location>
        <begin position="25"/>
        <end position="52"/>
    </location>
</feature>
<organism evidence="2 3">
    <name type="scientific">Caenorhabditis remanei</name>
    <name type="common">Caenorhabditis vulgaris</name>
    <dbReference type="NCBI Taxonomy" id="31234"/>
    <lineage>
        <taxon>Eukaryota</taxon>
        <taxon>Metazoa</taxon>
        <taxon>Ecdysozoa</taxon>
        <taxon>Nematoda</taxon>
        <taxon>Chromadorea</taxon>
        <taxon>Rhabditida</taxon>
        <taxon>Rhabditina</taxon>
        <taxon>Rhabditomorpha</taxon>
        <taxon>Rhabditoidea</taxon>
        <taxon>Rhabditidae</taxon>
        <taxon>Peloderinae</taxon>
        <taxon>Caenorhabditis</taxon>
    </lineage>
</organism>
<dbReference type="KEGG" id="crq:GCK72_024910"/>
<evidence type="ECO:0000256" key="1">
    <source>
        <dbReference type="SAM" id="Coils"/>
    </source>
</evidence>
<comment type="caution">
    <text evidence="2">The sequence shown here is derived from an EMBL/GenBank/DDBJ whole genome shotgun (WGS) entry which is preliminary data.</text>
</comment>
<evidence type="ECO:0000313" key="2">
    <source>
        <dbReference type="EMBL" id="KAF1748443.1"/>
    </source>
</evidence>
<dbReference type="RefSeq" id="XP_053579679.1">
    <property type="nucleotide sequence ID" value="XM_053736113.1"/>
</dbReference>
<evidence type="ECO:0000313" key="3">
    <source>
        <dbReference type="Proteomes" id="UP000483820"/>
    </source>
</evidence>
<dbReference type="GeneID" id="78777858"/>
<proteinExistence type="predicted"/>
<sequence>MEKKYKILKTQVYSFLSDKKIISYNQQKREKNQTLYNQKRKIKKKIKNQKTQDASAVLLWKKYMLSKNLT</sequence>
<reference evidence="2 3" key="1">
    <citation type="submission" date="2019-12" db="EMBL/GenBank/DDBJ databases">
        <title>Chromosome-level assembly of the Caenorhabditis remanei genome.</title>
        <authorList>
            <person name="Teterina A.A."/>
            <person name="Willis J.H."/>
            <person name="Phillips P.C."/>
        </authorList>
    </citation>
    <scope>NUCLEOTIDE SEQUENCE [LARGE SCALE GENOMIC DNA]</scope>
    <source>
        <strain evidence="2 3">PX506</strain>
        <tissue evidence="2">Whole organism</tissue>
    </source>
</reference>
<gene>
    <name evidence="2" type="ORF">GCK72_024910</name>
</gene>
<dbReference type="Proteomes" id="UP000483820">
    <property type="component" value="Chromosome X"/>
</dbReference>